<proteinExistence type="predicted"/>
<accession>A0A133UK29</accession>
<evidence type="ECO:0000313" key="2">
    <source>
        <dbReference type="Proteomes" id="UP000070284"/>
    </source>
</evidence>
<dbReference type="Proteomes" id="UP000070284">
    <property type="component" value="Unassembled WGS sequence"/>
</dbReference>
<comment type="caution">
    <text evidence="1">The sequence shown here is derived from an EMBL/GenBank/DDBJ whole genome shotgun (WGS) entry which is preliminary data.</text>
</comment>
<reference evidence="1 2" key="1">
    <citation type="journal article" date="2016" name="Sci. Rep.">
        <title>Metabolic traits of an uncultured archaeal lineage -MSBL1- from brine pools of the Red Sea.</title>
        <authorList>
            <person name="Mwirichia R."/>
            <person name="Alam I."/>
            <person name="Rashid M."/>
            <person name="Vinu M."/>
            <person name="Ba-Alawi W."/>
            <person name="Anthony Kamau A."/>
            <person name="Kamanda Ngugi D."/>
            <person name="Goker M."/>
            <person name="Klenk H.P."/>
            <person name="Bajic V."/>
            <person name="Stingl U."/>
        </authorList>
    </citation>
    <scope>NUCLEOTIDE SEQUENCE [LARGE SCALE GENOMIC DNA]</scope>
    <source>
        <strain evidence="1">SCGC-AAA259E19</strain>
    </source>
</reference>
<protein>
    <submittedName>
        <fullName evidence="1">Uncharacterized protein</fullName>
    </submittedName>
</protein>
<name>A0A133UK29_9EURY</name>
<keyword evidence="2" id="KW-1185">Reference proteome</keyword>
<evidence type="ECO:0000313" key="1">
    <source>
        <dbReference type="EMBL" id="KXA94572.1"/>
    </source>
</evidence>
<organism evidence="1 2">
    <name type="scientific">candidate division MSBL1 archaeon SCGC-AAA259E19</name>
    <dbReference type="NCBI Taxonomy" id="1698264"/>
    <lineage>
        <taxon>Archaea</taxon>
        <taxon>Methanobacteriati</taxon>
        <taxon>Methanobacteriota</taxon>
        <taxon>candidate division MSBL1</taxon>
    </lineage>
</organism>
<dbReference type="EMBL" id="LHXO01000050">
    <property type="protein sequence ID" value="KXA94572.1"/>
    <property type="molecule type" value="Genomic_DNA"/>
</dbReference>
<gene>
    <name evidence="1" type="ORF">AKJ65_04015</name>
</gene>
<sequence>MFGNNYALSLLKKIAPPFLSTPSSSREYPPENLYSLARKNDVSLTYLENIPENHEYKNSVYKYHLRHFRKLKKTILRVSTLLEKNNIKYAVIKTLRPFPEDASDIDIINLGMEKDFIKIIRILKRENYKSLGRGPYSAGFRSSLGIDLDIYNEISSNQIIYMNKRNLHDQVDRRKIQGNYINTLTPEADMLVISGHSAVKENYTLSCFLTTLYRLKRETNKFIKNFLTLADENDMNAVVRWFITLSAILCKRAYGAISKDLSIALNSLERLHPGAYRSYKNSRFPPYSIDLLTLLEIFSEKVNCSVFRRSMCRQLRELTWPGKDLREGLIRKIPKWLGVTH</sequence>
<dbReference type="AlphaFoldDB" id="A0A133UK29"/>